<reference evidence="1 2" key="1">
    <citation type="journal article" date="2011" name="BMC Genomics">
        <title>Genome sequencing reveals diversification of virulence factor content and possible host adaptation in distinct subpopulations of Salmonella enterica.</title>
        <authorList>
            <person name="den Bakker H.C."/>
            <person name="Moreno Switt A.I."/>
            <person name="Govoni G."/>
            <person name="Cummings C.A."/>
            <person name="Ranieri M.L."/>
            <person name="Degoricija L."/>
            <person name="Hoelzer K."/>
            <person name="Rodriguez-Rivera L.D."/>
            <person name="Brown S."/>
            <person name="Bolchacova E."/>
            <person name="Furtado M.R."/>
            <person name="Wiedmann M."/>
        </authorList>
    </citation>
    <scope>NUCLEOTIDE SEQUENCE [LARGE SCALE GENOMIC DNA]</scope>
    <source>
        <strain evidence="1 2">A4-543</strain>
    </source>
</reference>
<dbReference type="Proteomes" id="UP000005065">
    <property type="component" value="Unassembled WGS sequence"/>
</dbReference>
<dbReference type="BioCyc" id="SENT913082:G120J-1918-MONOMER"/>
<protein>
    <submittedName>
        <fullName evidence="1">Uncharacterized protein</fullName>
    </submittedName>
</protein>
<organism evidence="1 2">
    <name type="scientific">Salmonella enterica subsp. enterica serovar Senftenberg str. A4-543</name>
    <dbReference type="NCBI Taxonomy" id="913082"/>
    <lineage>
        <taxon>Bacteria</taxon>
        <taxon>Pseudomonadati</taxon>
        <taxon>Pseudomonadota</taxon>
        <taxon>Gammaproteobacteria</taxon>
        <taxon>Enterobacterales</taxon>
        <taxon>Enterobacteriaceae</taxon>
        <taxon>Salmonella</taxon>
    </lineage>
</organism>
<evidence type="ECO:0000313" key="1">
    <source>
        <dbReference type="EMBL" id="EHC93134.1"/>
    </source>
</evidence>
<dbReference type="PATRIC" id="fig|913082.3.peg.735"/>
<proteinExistence type="predicted"/>
<dbReference type="AlphaFoldDB" id="G5QW75"/>
<accession>G5QW75</accession>
<gene>
    <name evidence="1" type="ORF">LTSESEN_0934</name>
</gene>
<dbReference type="EMBL" id="AFCU01000301">
    <property type="protein sequence ID" value="EHC93134.1"/>
    <property type="molecule type" value="Genomic_DNA"/>
</dbReference>
<sequence length="42" mass="4924">MPVFCLSGYKNKNFFCLSGYKNTPGQICWRLKEKALVRRNVL</sequence>
<comment type="caution">
    <text evidence="1">The sequence shown here is derived from an EMBL/GenBank/DDBJ whole genome shotgun (WGS) entry which is preliminary data.</text>
</comment>
<evidence type="ECO:0000313" key="2">
    <source>
        <dbReference type="Proteomes" id="UP000005065"/>
    </source>
</evidence>
<name>G5QW75_SALSE</name>